<name>A0A852ZTF7_9ACTN</name>
<dbReference type="InterPro" id="IPR007627">
    <property type="entry name" value="RNA_pol_sigma70_r2"/>
</dbReference>
<protein>
    <submittedName>
        <fullName evidence="8">RNA polymerase sigma-70 factor (ECF subfamily)</fullName>
    </submittedName>
</protein>
<feature type="domain" description="RNA polymerase sigma factor 70 region 4 type 2" evidence="7">
    <location>
        <begin position="105"/>
        <end position="157"/>
    </location>
</feature>
<comment type="caution">
    <text evidence="8">The sequence shown here is derived from an EMBL/GenBank/DDBJ whole genome shotgun (WGS) entry which is preliminary data.</text>
</comment>
<dbReference type="PANTHER" id="PTHR43133:SF25">
    <property type="entry name" value="RNA POLYMERASE SIGMA FACTOR RFAY-RELATED"/>
    <property type="match status" value="1"/>
</dbReference>
<evidence type="ECO:0000256" key="2">
    <source>
        <dbReference type="ARBA" id="ARBA00023015"/>
    </source>
</evidence>
<feature type="domain" description="RNA polymerase sigma-70 region 2" evidence="6">
    <location>
        <begin position="14"/>
        <end position="78"/>
    </location>
</feature>
<dbReference type="NCBIfam" id="TIGR02937">
    <property type="entry name" value="sigma70-ECF"/>
    <property type="match status" value="1"/>
</dbReference>
<dbReference type="AlphaFoldDB" id="A0A852ZTF7"/>
<proteinExistence type="inferred from homology"/>
<dbReference type="RefSeq" id="WP_179813434.1">
    <property type="nucleotide sequence ID" value="NZ_JACBZD010000001.1"/>
</dbReference>
<keyword evidence="3" id="KW-0731">Sigma factor</keyword>
<dbReference type="Proteomes" id="UP000567795">
    <property type="component" value="Unassembled WGS sequence"/>
</dbReference>
<comment type="similarity">
    <text evidence="1">Belongs to the sigma-70 factor family. ECF subfamily.</text>
</comment>
<dbReference type="SUPFAM" id="SSF88659">
    <property type="entry name" value="Sigma3 and sigma4 domains of RNA polymerase sigma factors"/>
    <property type="match status" value="1"/>
</dbReference>
<dbReference type="Pfam" id="PF04542">
    <property type="entry name" value="Sigma70_r2"/>
    <property type="match status" value="1"/>
</dbReference>
<dbReference type="PANTHER" id="PTHR43133">
    <property type="entry name" value="RNA POLYMERASE ECF-TYPE SIGMA FACTO"/>
    <property type="match status" value="1"/>
</dbReference>
<accession>A0A852ZTF7</accession>
<dbReference type="SUPFAM" id="SSF88946">
    <property type="entry name" value="Sigma2 domain of RNA polymerase sigma factors"/>
    <property type="match status" value="1"/>
</dbReference>
<dbReference type="Pfam" id="PF08281">
    <property type="entry name" value="Sigma70_r4_2"/>
    <property type="match status" value="1"/>
</dbReference>
<evidence type="ECO:0000313" key="8">
    <source>
        <dbReference type="EMBL" id="NYI04560.1"/>
    </source>
</evidence>
<sequence>MTTDEDERRFVEWYEAYYADISAYMRRRLPEAQVADAVADVFLVAWRRQGEVPRERPLPWLYGVARRTVANLRRRGDRSRDLLEVLGRTSSGTLPDPAGELSTRLAVVRAFGQLSELEQEVLRLALWEGLSTREGAKVLSCAPATYAMRLHRARRRLRRLLEDEPSAEPPTQPLPTVTTVQ</sequence>
<reference evidence="8 9" key="1">
    <citation type="submission" date="2020-07" db="EMBL/GenBank/DDBJ databases">
        <title>Sequencing the genomes of 1000 actinobacteria strains.</title>
        <authorList>
            <person name="Klenk H.-P."/>
        </authorList>
    </citation>
    <scope>NUCLEOTIDE SEQUENCE [LARGE SCALE GENOMIC DNA]</scope>
    <source>
        <strain evidence="8 9">DSM 42178</strain>
    </source>
</reference>
<dbReference type="Gene3D" id="1.10.1740.10">
    <property type="match status" value="1"/>
</dbReference>
<evidence type="ECO:0000256" key="3">
    <source>
        <dbReference type="ARBA" id="ARBA00023082"/>
    </source>
</evidence>
<dbReference type="InterPro" id="IPR039425">
    <property type="entry name" value="RNA_pol_sigma-70-like"/>
</dbReference>
<dbReference type="InterPro" id="IPR013324">
    <property type="entry name" value="RNA_pol_sigma_r3/r4-like"/>
</dbReference>
<dbReference type="EMBL" id="JACBZD010000001">
    <property type="protein sequence ID" value="NYI04560.1"/>
    <property type="molecule type" value="Genomic_DNA"/>
</dbReference>
<dbReference type="InterPro" id="IPR014284">
    <property type="entry name" value="RNA_pol_sigma-70_dom"/>
</dbReference>
<evidence type="ECO:0000259" key="6">
    <source>
        <dbReference type="Pfam" id="PF04542"/>
    </source>
</evidence>
<gene>
    <name evidence="8" type="ORF">FHU37_001503</name>
</gene>
<evidence type="ECO:0000256" key="1">
    <source>
        <dbReference type="ARBA" id="ARBA00010641"/>
    </source>
</evidence>
<keyword evidence="9" id="KW-1185">Reference proteome</keyword>
<keyword evidence="4" id="KW-0804">Transcription</keyword>
<evidence type="ECO:0000256" key="4">
    <source>
        <dbReference type="ARBA" id="ARBA00023163"/>
    </source>
</evidence>
<dbReference type="InterPro" id="IPR013249">
    <property type="entry name" value="RNA_pol_sigma70_r4_t2"/>
</dbReference>
<dbReference type="GO" id="GO:0003677">
    <property type="term" value="F:DNA binding"/>
    <property type="evidence" value="ECO:0007669"/>
    <property type="project" value="InterPro"/>
</dbReference>
<evidence type="ECO:0000313" key="9">
    <source>
        <dbReference type="Proteomes" id="UP000567795"/>
    </source>
</evidence>
<keyword evidence="2" id="KW-0805">Transcription regulation</keyword>
<evidence type="ECO:0000256" key="5">
    <source>
        <dbReference type="SAM" id="MobiDB-lite"/>
    </source>
</evidence>
<organism evidence="8 9">
    <name type="scientific">Allostreptomyces psammosilenae</name>
    <dbReference type="NCBI Taxonomy" id="1892865"/>
    <lineage>
        <taxon>Bacteria</taxon>
        <taxon>Bacillati</taxon>
        <taxon>Actinomycetota</taxon>
        <taxon>Actinomycetes</taxon>
        <taxon>Kitasatosporales</taxon>
        <taxon>Streptomycetaceae</taxon>
        <taxon>Allostreptomyces</taxon>
    </lineage>
</organism>
<feature type="region of interest" description="Disordered" evidence="5">
    <location>
        <begin position="161"/>
        <end position="181"/>
    </location>
</feature>
<dbReference type="Gene3D" id="1.10.10.10">
    <property type="entry name" value="Winged helix-like DNA-binding domain superfamily/Winged helix DNA-binding domain"/>
    <property type="match status" value="1"/>
</dbReference>
<dbReference type="GO" id="GO:0006352">
    <property type="term" value="P:DNA-templated transcription initiation"/>
    <property type="evidence" value="ECO:0007669"/>
    <property type="project" value="InterPro"/>
</dbReference>
<dbReference type="InterPro" id="IPR013325">
    <property type="entry name" value="RNA_pol_sigma_r2"/>
</dbReference>
<dbReference type="GO" id="GO:0016987">
    <property type="term" value="F:sigma factor activity"/>
    <property type="evidence" value="ECO:0007669"/>
    <property type="project" value="UniProtKB-KW"/>
</dbReference>
<dbReference type="InterPro" id="IPR036388">
    <property type="entry name" value="WH-like_DNA-bd_sf"/>
</dbReference>
<evidence type="ECO:0000259" key="7">
    <source>
        <dbReference type="Pfam" id="PF08281"/>
    </source>
</evidence>